<feature type="domain" description="MEKHLA" evidence="1">
    <location>
        <begin position="9"/>
        <end position="147"/>
    </location>
</feature>
<dbReference type="Proteomes" id="UP001620409">
    <property type="component" value="Unassembled WGS sequence"/>
</dbReference>
<gene>
    <name evidence="2" type="ORF">ISP18_07325</name>
</gene>
<proteinExistence type="predicted"/>
<protein>
    <submittedName>
        <fullName evidence="2">MEKHLA domain-containing protein</fullName>
    </submittedName>
</protein>
<dbReference type="Gene3D" id="3.30.450.20">
    <property type="entry name" value="PAS domain"/>
    <property type="match status" value="1"/>
</dbReference>
<comment type="caution">
    <text evidence="2">The sequence shown here is derived from an EMBL/GenBank/DDBJ whole genome shotgun (WGS) entry which is preliminary data.</text>
</comment>
<dbReference type="InterPro" id="IPR035965">
    <property type="entry name" value="PAS-like_dom_sf"/>
</dbReference>
<dbReference type="RefSeq" id="WP_380008813.1">
    <property type="nucleotide sequence ID" value="NZ_JADIKI010000022.1"/>
</dbReference>
<reference evidence="2 3" key="1">
    <citation type="submission" date="2020-10" db="EMBL/GenBank/DDBJ databases">
        <title>Phylogeny of dyella-like bacteria.</title>
        <authorList>
            <person name="Fu J."/>
        </authorList>
    </citation>
    <scope>NUCLEOTIDE SEQUENCE [LARGE SCALE GENOMIC DNA]</scope>
    <source>
        <strain evidence="2 3">DHG40</strain>
    </source>
</reference>
<sequence length="148" mass="16907">MTIPVAASTLYRLFAHSYARWLKQPLVEAELSDEQAAGWLYEEAPFGLLAHDTRADPLFIYGNLAAQRCFEYSWDELMLLPSRLSAPPQQVEDRKQFLEQVRKESFATGYRGLRISKSGRSFWINDGIVWQLVDQAGVLHGQAALFRT</sequence>
<keyword evidence="3" id="KW-1185">Reference proteome</keyword>
<organism evidence="2 3">
    <name type="scientific">Dyella humi</name>
    <dbReference type="NCBI Taxonomy" id="1770547"/>
    <lineage>
        <taxon>Bacteria</taxon>
        <taxon>Pseudomonadati</taxon>
        <taxon>Pseudomonadota</taxon>
        <taxon>Gammaproteobacteria</taxon>
        <taxon>Lysobacterales</taxon>
        <taxon>Rhodanobacteraceae</taxon>
        <taxon>Dyella</taxon>
    </lineage>
</organism>
<dbReference type="EMBL" id="JADIKI010000022">
    <property type="protein sequence ID" value="MFK2854397.1"/>
    <property type="molecule type" value="Genomic_DNA"/>
</dbReference>
<evidence type="ECO:0000259" key="1">
    <source>
        <dbReference type="Pfam" id="PF08670"/>
    </source>
</evidence>
<dbReference type="InterPro" id="IPR013978">
    <property type="entry name" value="MEKHLA"/>
</dbReference>
<evidence type="ECO:0000313" key="2">
    <source>
        <dbReference type="EMBL" id="MFK2854397.1"/>
    </source>
</evidence>
<dbReference type="Pfam" id="PF08670">
    <property type="entry name" value="MEKHLA"/>
    <property type="match status" value="1"/>
</dbReference>
<name>A0ABW8IGW6_9GAMM</name>
<dbReference type="SUPFAM" id="SSF55785">
    <property type="entry name" value="PYP-like sensor domain (PAS domain)"/>
    <property type="match status" value="1"/>
</dbReference>
<accession>A0ABW8IGW6</accession>
<evidence type="ECO:0000313" key="3">
    <source>
        <dbReference type="Proteomes" id="UP001620409"/>
    </source>
</evidence>